<name>A0AAN9YXD0_9PEZI</name>
<dbReference type="PANTHER" id="PTHR48081:SF8">
    <property type="entry name" value="ALPHA_BETA HYDROLASE FOLD-3 DOMAIN-CONTAINING PROTEIN-RELATED"/>
    <property type="match status" value="1"/>
</dbReference>
<feature type="domain" description="Alpha/beta hydrolase fold-3" evidence="2">
    <location>
        <begin position="89"/>
        <end position="278"/>
    </location>
</feature>
<proteinExistence type="predicted"/>
<dbReference type="Pfam" id="PF07859">
    <property type="entry name" value="Abhydrolase_3"/>
    <property type="match status" value="1"/>
</dbReference>
<comment type="caution">
    <text evidence="3">The sequence shown here is derived from an EMBL/GenBank/DDBJ whole genome shotgun (WGS) entry which is preliminary data.</text>
</comment>
<keyword evidence="1" id="KW-0378">Hydrolase</keyword>
<evidence type="ECO:0000256" key="1">
    <source>
        <dbReference type="ARBA" id="ARBA00022801"/>
    </source>
</evidence>
<dbReference type="SUPFAM" id="SSF53474">
    <property type="entry name" value="alpha/beta-Hydrolases"/>
    <property type="match status" value="1"/>
</dbReference>
<reference evidence="3 4" key="1">
    <citation type="submission" date="2024-02" db="EMBL/GenBank/DDBJ databases">
        <title>De novo assembly and annotation of 12 fungi associated with fruit tree decline syndrome in Ontario, Canada.</title>
        <authorList>
            <person name="Sulman M."/>
            <person name="Ellouze W."/>
            <person name="Ilyukhin E."/>
        </authorList>
    </citation>
    <scope>NUCLEOTIDE SEQUENCE [LARGE SCALE GENOMIC DNA]</scope>
    <source>
        <strain evidence="3 4">M11/M66-122</strain>
    </source>
</reference>
<organism evidence="3 4">
    <name type="scientific">Diatrype stigma</name>
    <dbReference type="NCBI Taxonomy" id="117547"/>
    <lineage>
        <taxon>Eukaryota</taxon>
        <taxon>Fungi</taxon>
        <taxon>Dikarya</taxon>
        <taxon>Ascomycota</taxon>
        <taxon>Pezizomycotina</taxon>
        <taxon>Sordariomycetes</taxon>
        <taxon>Xylariomycetidae</taxon>
        <taxon>Xylariales</taxon>
        <taxon>Diatrypaceae</taxon>
        <taxon>Diatrype</taxon>
    </lineage>
</organism>
<dbReference type="PANTHER" id="PTHR48081">
    <property type="entry name" value="AB HYDROLASE SUPERFAMILY PROTEIN C4A8.06C"/>
    <property type="match status" value="1"/>
</dbReference>
<dbReference type="InterPro" id="IPR013094">
    <property type="entry name" value="AB_hydrolase_3"/>
</dbReference>
<sequence>MAQQKDSVQTVVREPVSILSTLRFYFESFTYNRFIAYVFAYFRWKRRDFFDSVKPTLIKTYSARPSLPARVFLPKHHGQGDSPACPVFFLIHGGGWVIGDAQMDDQQARLLADEHGYCVVSLEYRLAPRHKFPTAIFDCLAIMKAVLADETLPIDRDRVVLGGFSAGAVMTSALAQFPEVKEIVKALVAFYPLTDFTGEGRPQGVVSNWGREDHLPKQQPMYNWAYIPVGQNLRDPLLSPIYASREAIPQPLFMITAEADCLCYEGHRMACKLGGVDEGTETYSKDQWEKNGVRYYCVKDMPHCFTHFFERIKDPVWERRRQQANKEVWQEIGGWLEKTLA</sequence>
<accession>A0AAN9YXD0</accession>
<dbReference type="EMBL" id="JAKJXP020000001">
    <property type="protein sequence ID" value="KAK7757939.1"/>
    <property type="molecule type" value="Genomic_DNA"/>
</dbReference>
<evidence type="ECO:0000313" key="3">
    <source>
        <dbReference type="EMBL" id="KAK7757939.1"/>
    </source>
</evidence>
<evidence type="ECO:0000259" key="2">
    <source>
        <dbReference type="Pfam" id="PF07859"/>
    </source>
</evidence>
<dbReference type="Gene3D" id="3.40.50.1820">
    <property type="entry name" value="alpha/beta hydrolase"/>
    <property type="match status" value="1"/>
</dbReference>
<dbReference type="Proteomes" id="UP001320420">
    <property type="component" value="Unassembled WGS sequence"/>
</dbReference>
<dbReference type="GO" id="GO:0016787">
    <property type="term" value="F:hydrolase activity"/>
    <property type="evidence" value="ECO:0007669"/>
    <property type="project" value="UniProtKB-KW"/>
</dbReference>
<protein>
    <recommendedName>
        <fullName evidence="2">Alpha/beta hydrolase fold-3 domain-containing protein</fullName>
    </recommendedName>
</protein>
<dbReference type="AlphaFoldDB" id="A0AAN9YXD0"/>
<keyword evidence="4" id="KW-1185">Reference proteome</keyword>
<dbReference type="InterPro" id="IPR050300">
    <property type="entry name" value="GDXG_lipolytic_enzyme"/>
</dbReference>
<gene>
    <name evidence="3" type="ORF">SLS62_000317</name>
</gene>
<evidence type="ECO:0000313" key="4">
    <source>
        <dbReference type="Proteomes" id="UP001320420"/>
    </source>
</evidence>
<dbReference type="InterPro" id="IPR029058">
    <property type="entry name" value="AB_hydrolase_fold"/>
</dbReference>